<dbReference type="GO" id="GO:0140662">
    <property type="term" value="F:ATP-dependent protein folding chaperone"/>
    <property type="evidence" value="ECO:0007669"/>
    <property type="project" value="InterPro"/>
</dbReference>
<evidence type="ECO:0000256" key="3">
    <source>
        <dbReference type="ARBA" id="ARBA00023186"/>
    </source>
</evidence>
<dbReference type="InterPro" id="IPR015943">
    <property type="entry name" value="WD40/YVTN_repeat-like_dom_sf"/>
</dbReference>
<dbReference type="InterPro" id="IPR011044">
    <property type="entry name" value="Quino_amine_DH_bsu"/>
</dbReference>
<dbReference type="InterPro" id="IPR013126">
    <property type="entry name" value="Hsp_70_fam"/>
</dbReference>
<reference evidence="4 5" key="2">
    <citation type="submission" date="2020-03" db="EMBL/GenBank/DDBJ databases">
        <authorList>
            <person name="Ichikawa N."/>
            <person name="Kimura A."/>
            <person name="Kitahashi Y."/>
            <person name="Uohara A."/>
        </authorList>
    </citation>
    <scope>NUCLEOTIDE SEQUENCE [LARGE SCALE GENOMIC DNA]</scope>
    <source>
        <strain evidence="4 5">NBRC 108638</strain>
    </source>
</reference>
<organism evidence="4 5">
    <name type="scientific">Phytohabitans rumicis</name>
    <dbReference type="NCBI Taxonomy" id="1076125"/>
    <lineage>
        <taxon>Bacteria</taxon>
        <taxon>Bacillati</taxon>
        <taxon>Actinomycetota</taxon>
        <taxon>Actinomycetes</taxon>
        <taxon>Micromonosporales</taxon>
        <taxon>Micromonosporaceae</taxon>
    </lineage>
</organism>
<dbReference type="AlphaFoldDB" id="A0A6V8L3R1"/>
<evidence type="ECO:0000256" key="1">
    <source>
        <dbReference type="ARBA" id="ARBA00022741"/>
    </source>
</evidence>
<dbReference type="Pfam" id="PF00012">
    <property type="entry name" value="HSP70"/>
    <property type="match status" value="1"/>
</dbReference>
<keyword evidence="1" id="KW-0547">Nucleotide-binding</keyword>
<comment type="caution">
    <text evidence="4">The sequence shown here is derived from an EMBL/GenBank/DDBJ whole genome shotgun (WGS) entry which is preliminary data.</text>
</comment>
<dbReference type="EMBL" id="BLPG01000001">
    <property type="protein sequence ID" value="GFJ89441.1"/>
    <property type="molecule type" value="Genomic_DNA"/>
</dbReference>
<dbReference type="Gene3D" id="3.90.640.10">
    <property type="entry name" value="Actin, Chain A, domain 4"/>
    <property type="match status" value="1"/>
</dbReference>
<evidence type="ECO:0000256" key="2">
    <source>
        <dbReference type="ARBA" id="ARBA00022840"/>
    </source>
</evidence>
<evidence type="ECO:0008006" key="6">
    <source>
        <dbReference type="Google" id="ProtNLM"/>
    </source>
</evidence>
<name>A0A6V8L3R1_9ACTN</name>
<keyword evidence="5" id="KW-1185">Reference proteome</keyword>
<dbReference type="SUPFAM" id="SSF50969">
    <property type="entry name" value="YVTN repeat-like/Quinoprotein amine dehydrogenase"/>
    <property type="match status" value="1"/>
</dbReference>
<dbReference type="Gene3D" id="2.130.10.10">
    <property type="entry name" value="YVTN repeat-like/Quinoprotein amine dehydrogenase"/>
    <property type="match status" value="1"/>
</dbReference>
<keyword evidence="3" id="KW-0143">Chaperone</keyword>
<reference evidence="4 5" key="1">
    <citation type="submission" date="2020-03" db="EMBL/GenBank/DDBJ databases">
        <title>Whole genome shotgun sequence of Phytohabitans rumicis NBRC 108638.</title>
        <authorList>
            <person name="Komaki H."/>
            <person name="Tamura T."/>
        </authorList>
    </citation>
    <scope>NUCLEOTIDE SEQUENCE [LARGE SCALE GENOMIC DNA]</scope>
    <source>
        <strain evidence="4 5">NBRC 108638</strain>
    </source>
</reference>
<gene>
    <name evidence="4" type="ORF">Prum_030830</name>
</gene>
<accession>A0A6V8L3R1</accession>
<evidence type="ECO:0000313" key="4">
    <source>
        <dbReference type="EMBL" id="GFJ89441.1"/>
    </source>
</evidence>
<proteinExistence type="predicted"/>
<dbReference type="RefSeq" id="WP_173077057.1">
    <property type="nucleotide sequence ID" value="NZ_BAABJB010000002.1"/>
</dbReference>
<dbReference type="InterPro" id="IPR043129">
    <property type="entry name" value="ATPase_NBD"/>
</dbReference>
<dbReference type="Proteomes" id="UP000482960">
    <property type="component" value="Unassembled WGS sequence"/>
</dbReference>
<dbReference type="PANTHER" id="PTHR42749:SF1">
    <property type="entry name" value="CELL SHAPE-DETERMINING PROTEIN MREB"/>
    <property type="match status" value="1"/>
</dbReference>
<protein>
    <recommendedName>
        <fullName evidence="6">Molecular chaperone DnaK</fullName>
    </recommendedName>
</protein>
<keyword evidence="2" id="KW-0067">ATP-binding</keyword>
<dbReference type="GO" id="GO:0005524">
    <property type="term" value="F:ATP binding"/>
    <property type="evidence" value="ECO:0007669"/>
    <property type="project" value="UniProtKB-KW"/>
</dbReference>
<dbReference type="SUPFAM" id="SSF53067">
    <property type="entry name" value="Actin-like ATPase domain"/>
    <property type="match status" value="2"/>
</dbReference>
<dbReference type="Gene3D" id="3.30.420.40">
    <property type="match status" value="2"/>
</dbReference>
<sequence length="686" mass="73353">MAEPILVVDVGTSGTRVALVVGDQSGLLREPGSGALIWPSSLCVDDAGYLVGTAAERRKRAIPRRYIDGPRRAVDAQASMWLEGREITGGEALAAYLQAVCMEARQQYGAEIHRVTLTTPADYLNGDPRRDVLVAAGEAVGFADVELLSSSVAAALDPETGGGLPAGALVLVCDLGATWTVALVQVRGNHTAQLVQQTTTAGRDLDALLINDLRAEGRAWLEPLLAAPGDAGLRAYYDAIDFVRRLKHQLTDAEEVADHLTPITPPYRLTREWLTAFADPAVRGLVASCHAVVAEAGATLADLATVVLTGGSARLPMIEPALRGALGHHVRRATDPELAVARGAARWSVGALSRAVPAERPSWRVEPVSWDVPGGRGELVRWLVAEGQPYPAGAVVARVRAPDERVFDLVAPQAGTLLAHRAAAGQPVGPVLVAAAAKSPKALAEHPPPHLHRLEVAGSWLLTPDRLRLVECDGTGRYVRVRGIADGALTAEFVPEQSTAAPLGGRVFVGPEGRLCLVAWDAEGWFSVWEVETGKLVTRFRDPSGPGKVRINEAEWRLAAEAEGKVAVGRYRRSTITIWDLRTGGRIDKISDDAWTRRHPDYSGRSKAQGFGTTIASPDGQLRAAMLESSDGSAVLLLHDIATEQEVFRAGERPNLRALAGFSADGRHLLATWESEDRSLVDVWHI</sequence>
<evidence type="ECO:0000313" key="5">
    <source>
        <dbReference type="Proteomes" id="UP000482960"/>
    </source>
</evidence>
<dbReference type="PANTHER" id="PTHR42749">
    <property type="entry name" value="CELL SHAPE-DETERMINING PROTEIN MREB"/>
    <property type="match status" value="1"/>
</dbReference>